<comment type="caution">
    <text evidence="2">The sequence shown here is derived from an EMBL/GenBank/DDBJ whole genome shotgun (WGS) entry which is preliminary data.</text>
</comment>
<accession>A0A0G1X591</accession>
<feature type="transmembrane region" description="Helical" evidence="1">
    <location>
        <begin position="27"/>
        <end position="47"/>
    </location>
</feature>
<sequence length="96" mass="10887">MAFFFCYDYPVTPTENENRKLSLKDQFFANALNPLTIIFVAIIIYFIPQAVSILLNSFGVESEFIRSLLDPIVANATQIAGVLLGAAFLLFFFKRR</sequence>
<protein>
    <submittedName>
        <fullName evidence="2">Uncharacterized protein</fullName>
    </submittedName>
</protein>
<dbReference type="EMBL" id="LCRB01000017">
    <property type="protein sequence ID" value="KKW26126.1"/>
    <property type="molecule type" value="Genomic_DNA"/>
</dbReference>
<evidence type="ECO:0000256" key="1">
    <source>
        <dbReference type="SAM" id="Phobius"/>
    </source>
</evidence>
<dbReference type="Proteomes" id="UP000034913">
    <property type="component" value="Unassembled WGS sequence"/>
</dbReference>
<feature type="transmembrane region" description="Helical" evidence="1">
    <location>
        <begin position="72"/>
        <end position="93"/>
    </location>
</feature>
<gene>
    <name evidence="2" type="ORF">VF00_C0017G0002</name>
</gene>
<name>A0A0G1X591_UNCK3</name>
<reference evidence="2 3" key="1">
    <citation type="journal article" date="2015" name="Nature">
        <title>rRNA introns, odd ribosomes, and small enigmatic genomes across a large radiation of phyla.</title>
        <authorList>
            <person name="Brown C.T."/>
            <person name="Hug L.A."/>
            <person name="Thomas B.C."/>
            <person name="Sharon I."/>
            <person name="Castelle C.J."/>
            <person name="Singh A."/>
            <person name="Wilkins M.J."/>
            <person name="Williams K.H."/>
            <person name="Banfield J.F."/>
        </authorList>
    </citation>
    <scope>NUCLEOTIDE SEQUENCE [LARGE SCALE GENOMIC DNA]</scope>
</reference>
<keyword evidence="1" id="KW-0472">Membrane</keyword>
<proteinExistence type="predicted"/>
<evidence type="ECO:0000313" key="3">
    <source>
        <dbReference type="Proteomes" id="UP000034913"/>
    </source>
</evidence>
<keyword evidence="1" id="KW-1133">Transmembrane helix</keyword>
<keyword evidence="1" id="KW-0812">Transmembrane</keyword>
<organism evidence="2 3">
    <name type="scientific">candidate division Kazan bacterium GW2011_GWB1_52_7</name>
    <dbReference type="NCBI Taxonomy" id="1620414"/>
    <lineage>
        <taxon>Bacteria</taxon>
        <taxon>Bacteria division Kazan-3B-28</taxon>
    </lineage>
</organism>
<evidence type="ECO:0000313" key="2">
    <source>
        <dbReference type="EMBL" id="KKW26126.1"/>
    </source>
</evidence>
<dbReference type="AlphaFoldDB" id="A0A0G1X591"/>